<gene>
    <name evidence="1" type="ordered locus">Slit_0211</name>
</gene>
<dbReference type="HOGENOM" id="CLU_132629_0_0_4"/>
<dbReference type="RefSeq" id="WP_013028352.1">
    <property type="nucleotide sequence ID" value="NC_013959.1"/>
</dbReference>
<dbReference type="KEGG" id="slt:Slit_0211"/>
<evidence type="ECO:0000313" key="2">
    <source>
        <dbReference type="Proteomes" id="UP000001625"/>
    </source>
</evidence>
<dbReference type="eggNOG" id="ENOG50330N4">
    <property type="taxonomic scope" value="Bacteria"/>
</dbReference>
<accession>D5CUB8</accession>
<reference evidence="1 2" key="1">
    <citation type="submission" date="2010-03" db="EMBL/GenBank/DDBJ databases">
        <title>Complete sequence of Sideroxydans lithotrophicus ES-1.</title>
        <authorList>
            <consortium name="US DOE Joint Genome Institute"/>
            <person name="Lucas S."/>
            <person name="Copeland A."/>
            <person name="Lapidus A."/>
            <person name="Cheng J.-F."/>
            <person name="Bruce D."/>
            <person name="Goodwin L."/>
            <person name="Pitluck S."/>
            <person name="Munk A.C."/>
            <person name="Detter J.C."/>
            <person name="Han C."/>
            <person name="Tapia R."/>
            <person name="Larimer F."/>
            <person name="Land M."/>
            <person name="Hauser L."/>
            <person name="Kyrpides N."/>
            <person name="Ivanova N."/>
            <person name="Emerson D."/>
            <person name="Woyke T."/>
        </authorList>
    </citation>
    <scope>NUCLEOTIDE SEQUENCE [LARGE SCALE GENOMIC DNA]</scope>
    <source>
        <strain evidence="1 2">ES-1</strain>
    </source>
</reference>
<dbReference type="AlphaFoldDB" id="D5CUB8"/>
<dbReference type="Proteomes" id="UP000001625">
    <property type="component" value="Chromosome"/>
</dbReference>
<proteinExistence type="predicted"/>
<dbReference type="OrthoDB" id="6165634at2"/>
<organism evidence="1 2">
    <name type="scientific">Sideroxydans lithotrophicus (strain ES-1)</name>
    <dbReference type="NCBI Taxonomy" id="580332"/>
    <lineage>
        <taxon>Bacteria</taxon>
        <taxon>Pseudomonadati</taxon>
        <taxon>Pseudomonadota</taxon>
        <taxon>Betaproteobacteria</taxon>
        <taxon>Nitrosomonadales</taxon>
        <taxon>Gallionellaceae</taxon>
        <taxon>Sideroxydans</taxon>
    </lineage>
</organism>
<sequence length="143" mass="16679">MAVSKEQWEEIEKQLSGSWGRVELVCDGYKINAAIVNVSPLKLGIAVYVDGVTLGEWIFNEEKSEIPLKFHQEKKRFAFKGKYRDWLLKASKNRVWTKEERAKYAADAARTHSHWLPYWTNPTSFCRHIRKTCTSIELVKIGY</sequence>
<evidence type="ECO:0000313" key="1">
    <source>
        <dbReference type="EMBL" id="ADE10453.1"/>
    </source>
</evidence>
<name>D5CUB8_SIDLE</name>
<keyword evidence="2" id="KW-1185">Reference proteome</keyword>
<protein>
    <submittedName>
        <fullName evidence="1">Uncharacterized protein</fullName>
    </submittedName>
</protein>
<dbReference type="STRING" id="580332.Slit_0211"/>
<dbReference type="EMBL" id="CP001965">
    <property type="protein sequence ID" value="ADE10453.1"/>
    <property type="molecule type" value="Genomic_DNA"/>
</dbReference>